<dbReference type="Gene3D" id="3.90.70.10">
    <property type="entry name" value="Cysteine proteinases"/>
    <property type="match status" value="1"/>
</dbReference>
<keyword evidence="5" id="KW-0833">Ubl conjugation pathway</keyword>
<evidence type="ECO:0000256" key="1">
    <source>
        <dbReference type="ARBA" id="ARBA00000707"/>
    </source>
</evidence>
<name>S3BUW6_OPHP1</name>
<feature type="region of interest" description="Disordered" evidence="8">
    <location>
        <begin position="789"/>
        <end position="847"/>
    </location>
</feature>
<dbReference type="SUPFAM" id="SSF54001">
    <property type="entry name" value="Cysteine proteinases"/>
    <property type="match status" value="1"/>
</dbReference>
<dbReference type="PANTHER" id="PTHR24006">
    <property type="entry name" value="UBIQUITIN CARBOXYL-TERMINAL HYDROLASE"/>
    <property type="match status" value="1"/>
</dbReference>
<evidence type="ECO:0000313" key="11">
    <source>
        <dbReference type="Proteomes" id="UP000016923"/>
    </source>
</evidence>
<evidence type="ECO:0000256" key="6">
    <source>
        <dbReference type="ARBA" id="ARBA00022801"/>
    </source>
</evidence>
<comment type="catalytic activity">
    <reaction evidence="1">
        <text>Thiol-dependent hydrolysis of ester, thioester, amide, peptide and isopeptide bonds formed by the C-terminal Gly of ubiquitin (a 76-residue protein attached to proteins as an intracellular targeting signal).</text>
        <dbReference type="EC" id="3.4.19.12"/>
    </reaction>
</comment>
<proteinExistence type="inferred from homology"/>
<dbReference type="HOGENOM" id="CLU_328206_0_0_1"/>
<dbReference type="PROSITE" id="PS50235">
    <property type="entry name" value="USP_3"/>
    <property type="match status" value="1"/>
</dbReference>
<feature type="compositionally biased region" description="Acidic residues" evidence="8">
    <location>
        <begin position="827"/>
        <end position="846"/>
    </location>
</feature>
<accession>S3BUW6</accession>
<evidence type="ECO:0000256" key="8">
    <source>
        <dbReference type="SAM" id="MobiDB-lite"/>
    </source>
</evidence>
<evidence type="ECO:0000256" key="7">
    <source>
        <dbReference type="ARBA" id="ARBA00022807"/>
    </source>
</evidence>
<dbReference type="GO" id="GO:0004843">
    <property type="term" value="F:cysteine-type deubiquitinase activity"/>
    <property type="evidence" value="ECO:0007669"/>
    <property type="project" value="UniProtKB-EC"/>
</dbReference>
<dbReference type="InterPro" id="IPR001394">
    <property type="entry name" value="Peptidase_C19_UCH"/>
</dbReference>
<feature type="compositionally biased region" description="Polar residues" evidence="8">
    <location>
        <begin position="314"/>
        <end position="336"/>
    </location>
</feature>
<dbReference type="OMA" id="IATERWW"/>
<evidence type="ECO:0000256" key="4">
    <source>
        <dbReference type="ARBA" id="ARBA00022670"/>
    </source>
</evidence>
<comment type="similarity">
    <text evidence="2">Belongs to the peptidase C19 family.</text>
</comment>
<evidence type="ECO:0000259" key="9">
    <source>
        <dbReference type="PROSITE" id="PS50235"/>
    </source>
</evidence>
<keyword evidence="6 10" id="KW-0378">Hydrolase</keyword>
<dbReference type="AlphaFoldDB" id="S3BUW6"/>
<keyword evidence="11" id="KW-1185">Reference proteome</keyword>
<dbReference type="InterPro" id="IPR028889">
    <property type="entry name" value="USP"/>
</dbReference>
<reference evidence="10 11" key="1">
    <citation type="journal article" date="2013" name="BMC Genomics">
        <title>The genome and transcriptome of the pine saprophyte Ophiostoma piceae, and a comparison with the bark beetle-associated pine pathogen Grosmannia clavigera.</title>
        <authorList>
            <person name="Haridas S."/>
            <person name="Wang Y."/>
            <person name="Lim L."/>
            <person name="Massoumi Alamouti S."/>
            <person name="Jackman S."/>
            <person name="Docking R."/>
            <person name="Robertson G."/>
            <person name="Birol I."/>
            <person name="Bohlmann J."/>
            <person name="Breuil C."/>
        </authorList>
    </citation>
    <scope>NUCLEOTIDE SEQUENCE [LARGE SCALE GENOMIC DNA]</scope>
    <source>
        <strain evidence="10 11">UAMH 11346</strain>
    </source>
</reference>
<dbReference type="VEuPathDB" id="FungiDB:F503_00193"/>
<keyword evidence="4" id="KW-0645">Protease</keyword>
<dbReference type="PANTHER" id="PTHR24006:SF888">
    <property type="entry name" value="UBIQUITIN CARBOXYL-TERMINAL HYDROLASE 30"/>
    <property type="match status" value="1"/>
</dbReference>
<keyword evidence="7" id="KW-0788">Thiol protease</keyword>
<feature type="region of interest" description="Disordered" evidence="8">
    <location>
        <begin position="591"/>
        <end position="676"/>
    </location>
</feature>
<organism evidence="10 11">
    <name type="scientific">Ophiostoma piceae (strain UAMH 11346)</name>
    <name type="common">Sap stain fungus</name>
    <dbReference type="NCBI Taxonomy" id="1262450"/>
    <lineage>
        <taxon>Eukaryota</taxon>
        <taxon>Fungi</taxon>
        <taxon>Dikarya</taxon>
        <taxon>Ascomycota</taxon>
        <taxon>Pezizomycotina</taxon>
        <taxon>Sordariomycetes</taxon>
        <taxon>Sordariomycetidae</taxon>
        <taxon>Ophiostomatales</taxon>
        <taxon>Ophiostomataceae</taxon>
        <taxon>Ophiostoma</taxon>
    </lineage>
</organism>
<feature type="domain" description="USP" evidence="9">
    <location>
        <begin position="171"/>
        <end position="709"/>
    </location>
</feature>
<dbReference type="InterPro" id="IPR038765">
    <property type="entry name" value="Papain-like_cys_pep_sf"/>
</dbReference>
<evidence type="ECO:0000256" key="5">
    <source>
        <dbReference type="ARBA" id="ARBA00022786"/>
    </source>
</evidence>
<dbReference type="eggNOG" id="KOG1867">
    <property type="taxonomic scope" value="Eukaryota"/>
</dbReference>
<dbReference type="STRING" id="1262450.S3BUW6"/>
<dbReference type="GO" id="GO:0005829">
    <property type="term" value="C:cytosol"/>
    <property type="evidence" value="ECO:0007669"/>
    <property type="project" value="TreeGrafter"/>
</dbReference>
<evidence type="ECO:0000313" key="10">
    <source>
        <dbReference type="EMBL" id="EPE05039.1"/>
    </source>
</evidence>
<dbReference type="GO" id="GO:0005634">
    <property type="term" value="C:nucleus"/>
    <property type="evidence" value="ECO:0007669"/>
    <property type="project" value="TreeGrafter"/>
</dbReference>
<sequence>MMDSHDAWRLGPPPVSRHIYSHDTMGPDVLTYIQRNQLCLWISSNQSVLLPIAILVASVLFSSNILDILAISAVTVLPKKTQETLWDLLVTALPGSFLFWLEDKMAPTKGGRAPKNFHSKTIRHLAKSATLSIILELGDRGRRTVFTKIWTERFNRFTRSVITNGDPNGLRGLENPQNKCYRNTILQGLSSMDSVAQYLRAALDRRPVIGAPKAQAQALATVRSLDHLVTLLREPAGTTPVLASDPILEMIHGDSQQDAQEYLLKLLDSIETELKNAAIIHTKASLVFTPPSTTIDERQTSLEAVSMSRADSIASGSSEATVTSNTGHANGDSDTTAPAPDFRLPLEALVAERKVCKVCNYSEGMSLDPTCCITLSLPYKGSPHYQDAYYLEELLSIHCEGEVLEGVNCSNCTLLKLRDELLQERESILNNGGEGEDETDTTELEARLEEIQNALSTKTFDDNTLINKCKVKNSDYVRADKAKEIGFASAPPGLAIQINRSSFDYRAKKDSREVNFPRRLDFSPWCLGSSFPDPLHSIDVSNLQGTDKETVEKLEHRSKKPVYMLRCAVMHRGAHNGGHYFCYRQNRTMNSEKEQDTDPSSALSGAVRSGRTAHKERSPSVFDDNDSVTVAGSEYEVSRDRDSAGEETDEDREPAHKKRKLVAKSVEEQEDEEEDAPWWVLSDESTSRRPEDAVFGQPSLVYMLFYDRVFDDAEDSTAVEAEVTKIAIRRMSGDSTKNQSVAENPTVDDTTVEDTTVEDATVENATVENATVENATVEDATVEDATVEDVEDVTTKVATSESDTEDESQDTASEASGEIRWTNDTTTEVENEVDPSVDDTEDEQEDVTTTYAKQNVVAVAGLGLIYVLYPGYTAML</sequence>
<evidence type="ECO:0000256" key="3">
    <source>
        <dbReference type="ARBA" id="ARBA00012759"/>
    </source>
</evidence>
<dbReference type="InterPro" id="IPR050164">
    <property type="entry name" value="Peptidase_C19"/>
</dbReference>
<dbReference type="GO" id="GO:0016579">
    <property type="term" value="P:protein deubiquitination"/>
    <property type="evidence" value="ECO:0007669"/>
    <property type="project" value="InterPro"/>
</dbReference>
<dbReference type="OrthoDB" id="2020758at2759"/>
<dbReference type="EMBL" id="KE148158">
    <property type="protein sequence ID" value="EPE05039.1"/>
    <property type="molecule type" value="Genomic_DNA"/>
</dbReference>
<dbReference type="Pfam" id="PF00443">
    <property type="entry name" value="UCH"/>
    <property type="match status" value="1"/>
</dbReference>
<dbReference type="EC" id="3.4.19.12" evidence="3"/>
<feature type="region of interest" description="Disordered" evidence="8">
    <location>
        <begin position="313"/>
        <end position="339"/>
    </location>
</feature>
<gene>
    <name evidence="10" type="ORF">F503_00193</name>
</gene>
<protein>
    <recommendedName>
        <fullName evidence="3">ubiquitinyl hydrolase 1</fullName>
        <ecNumber evidence="3">3.4.19.12</ecNumber>
    </recommendedName>
</protein>
<dbReference type="GO" id="GO:0006508">
    <property type="term" value="P:proteolysis"/>
    <property type="evidence" value="ECO:0007669"/>
    <property type="project" value="UniProtKB-KW"/>
</dbReference>
<evidence type="ECO:0000256" key="2">
    <source>
        <dbReference type="ARBA" id="ARBA00009085"/>
    </source>
</evidence>
<dbReference type="Proteomes" id="UP000016923">
    <property type="component" value="Unassembled WGS sequence"/>
</dbReference>